<evidence type="ECO:0000259" key="5">
    <source>
        <dbReference type="Pfam" id="PF00389"/>
    </source>
</evidence>
<dbReference type="STRING" id="1123349.SAMN02744037_00120"/>
<dbReference type="PANTHER" id="PTHR43333:SF1">
    <property type="entry name" value="D-ISOMER SPECIFIC 2-HYDROXYACID DEHYDROGENASE NAD-BINDING DOMAIN-CONTAINING PROTEIN"/>
    <property type="match status" value="1"/>
</dbReference>
<evidence type="ECO:0000313" key="8">
    <source>
        <dbReference type="Proteomes" id="UP000242497"/>
    </source>
</evidence>
<dbReference type="InterPro" id="IPR006139">
    <property type="entry name" value="D-isomer_2_OHA_DH_cat_dom"/>
</dbReference>
<keyword evidence="3" id="KW-0520">NAD</keyword>
<keyword evidence="8" id="KW-1185">Reference proteome</keyword>
<dbReference type="RefSeq" id="WP_072886473.1">
    <property type="nucleotide sequence ID" value="NZ_FRAE01000005.1"/>
</dbReference>
<keyword evidence="2 4" id="KW-0560">Oxidoreductase</keyword>
<dbReference type="PANTHER" id="PTHR43333">
    <property type="entry name" value="2-HACID_DH_C DOMAIN-CONTAINING PROTEIN"/>
    <property type="match status" value="1"/>
</dbReference>
<name>A0A1M6JKH0_9FIRM</name>
<evidence type="ECO:0000256" key="2">
    <source>
        <dbReference type="ARBA" id="ARBA00023002"/>
    </source>
</evidence>
<dbReference type="InterPro" id="IPR006140">
    <property type="entry name" value="D-isomer_DH_NAD-bd"/>
</dbReference>
<dbReference type="SUPFAM" id="SSF51735">
    <property type="entry name" value="NAD(P)-binding Rossmann-fold domains"/>
    <property type="match status" value="1"/>
</dbReference>
<dbReference type="PROSITE" id="PS00671">
    <property type="entry name" value="D_2_HYDROXYACID_DH_3"/>
    <property type="match status" value="1"/>
</dbReference>
<proteinExistence type="inferred from homology"/>
<feature type="domain" description="D-isomer specific 2-hydroxyacid dehydrogenase NAD-binding" evidence="6">
    <location>
        <begin position="105"/>
        <end position="275"/>
    </location>
</feature>
<protein>
    <submittedName>
        <fullName evidence="7">Phosphoglycerate dehydrogenase</fullName>
    </submittedName>
</protein>
<feature type="domain" description="D-isomer specific 2-hydroxyacid dehydrogenase catalytic" evidence="5">
    <location>
        <begin position="4"/>
        <end position="307"/>
    </location>
</feature>
<evidence type="ECO:0000313" key="7">
    <source>
        <dbReference type="EMBL" id="SHJ47179.1"/>
    </source>
</evidence>
<dbReference type="GO" id="GO:0051287">
    <property type="term" value="F:NAD binding"/>
    <property type="evidence" value="ECO:0007669"/>
    <property type="project" value="InterPro"/>
</dbReference>
<dbReference type="InterPro" id="IPR036291">
    <property type="entry name" value="NAD(P)-bd_dom_sf"/>
</dbReference>
<dbReference type="EMBL" id="FRAE01000005">
    <property type="protein sequence ID" value="SHJ47179.1"/>
    <property type="molecule type" value="Genomic_DNA"/>
</dbReference>
<comment type="similarity">
    <text evidence="1 4">Belongs to the D-isomer specific 2-hydroxyacid dehydrogenase family.</text>
</comment>
<dbReference type="AlphaFoldDB" id="A0A1M6JKH0"/>
<dbReference type="Pfam" id="PF02826">
    <property type="entry name" value="2-Hacid_dh_C"/>
    <property type="match status" value="1"/>
</dbReference>
<gene>
    <name evidence="7" type="ORF">SAMN02744037_00120</name>
</gene>
<dbReference type="InterPro" id="IPR029753">
    <property type="entry name" value="D-isomer_DH_CS"/>
</dbReference>
<evidence type="ECO:0000256" key="1">
    <source>
        <dbReference type="ARBA" id="ARBA00005854"/>
    </source>
</evidence>
<dbReference type="Pfam" id="PF00389">
    <property type="entry name" value="2-Hacid_dh"/>
    <property type="match status" value="1"/>
</dbReference>
<dbReference type="SUPFAM" id="SSF52283">
    <property type="entry name" value="Formate/glycerate dehydrogenase catalytic domain-like"/>
    <property type="match status" value="1"/>
</dbReference>
<evidence type="ECO:0000256" key="3">
    <source>
        <dbReference type="ARBA" id="ARBA00023027"/>
    </source>
</evidence>
<sequence length="313" mass="36452">MKVLFTYDYGKEKMDSIRDLGYEVVYVYEREITNTKEIEDVDILVCYNPFETLDITKLKNLKLIQLSSIGIDQAPLDYINKKGIILTNNKGGYSIPMGEWIVLKILEIYKSSREFYERQKGKKWKINTDIMELYKKTVGFIGTGTIAVEGAKRLQGFGVNIYGLNTSGRKIDYFDKCFSMNEIDSFLEICDVVVLAIPYTKKTHHLMNMQRLNKMKDGSVLINISRGSIIDEEALIKKLADNKFMGVALDVFEKEPLSKESPLWDFENVIITPHNSWISEKRNERRFESIYENLKRYKYDEELINVVDLNRGY</sequence>
<dbReference type="CDD" id="cd12155">
    <property type="entry name" value="PGDH_1"/>
    <property type="match status" value="1"/>
</dbReference>
<evidence type="ECO:0000259" key="6">
    <source>
        <dbReference type="Pfam" id="PF02826"/>
    </source>
</evidence>
<accession>A0A1M6JKH0</accession>
<dbReference type="Proteomes" id="UP000242497">
    <property type="component" value="Unassembled WGS sequence"/>
</dbReference>
<organism evidence="7 8">
    <name type="scientific">Tepidibacter formicigenes DSM 15518</name>
    <dbReference type="NCBI Taxonomy" id="1123349"/>
    <lineage>
        <taxon>Bacteria</taxon>
        <taxon>Bacillati</taxon>
        <taxon>Bacillota</taxon>
        <taxon>Clostridia</taxon>
        <taxon>Peptostreptococcales</taxon>
        <taxon>Peptostreptococcaceae</taxon>
        <taxon>Tepidibacter</taxon>
    </lineage>
</organism>
<dbReference type="Gene3D" id="3.40.50.720">
    <property type="entry name" value="NAD(P)-binding Rossmann-like Domain"/>
    <property type="match status" value="2"/>
</dbReference>
<reference evidence="8" key="1">
    <citation type="submission" date="2016-11" db="EMBL/GenBank/DDBJ databases">
        <authorList>
            <person name="Varghese N."/>
            <person name="Submissions S."/>
        </authorList>
    </citation>
    <scope>NUCLEOTIDE SEQUENCE [LARGE SCALE GENOMIC DNA]</scope>
    <source>
        <strain evidence="8">DSM 15518</strain>
    </source>
</reference>
<dbReference type="GO" id="GO:0016616">
    <property type="term" value="F:oxidoreductase activity, acting on the CH-OH group of donors, NAD or NADP as acceptor"/>
    <property type="evidence" value="ECO:0007669"/>
    <property type="project" value="InterPro"/>
</dbReference>
<evidence type="ECO:0000256" key="4">
    <source>
        <dbReference type="RuleBase" id="RU003719"/>
    </source>
</evidence>